<reference evidence="4" key="1">
    <citation type="submission" date="2019-10" db="EMBL/GenBank/DDBJ databases">
        <authorList>
            <person name="Zhang R."/>
            <person name="Pan Y."/>
            <person name="Wang J."/>
            <person name="Ma R."/>
            <person name="Yu S."/>
        </authorList>
    </citation>
    <scope>NUCLEOTIDE SEQUENCE</scope>
    <source>
        <strain evidence="4">LA-IB0</strain>
        <tissue evidence="4">Leaf</tissue>
    </source>
</reference>
<dbReference type="EMBL" id="WHWC01000016">
    <property type="protein sequence ID" value="KAG8367884.1"/>
    <property type="molecule type" value="Genomic_DNA"/>
</dbReference>
<feature type="domain" description="Glycosyltransferase N-terminal" evidence="3">
    <location>
        <begin position="7"/>
        <end position="45"/>
    </location>
</feature>
<accession>A0AAV6WCT8</accession>
<keyword evidence="5" id="KW-1185">Reference proteome</keyword>
<proteinExistence type="inferred from homology"/>
<comment type="similarity">
    <text evidence="1">Belongs to the UDP-glycosyltransferase family.</text>
</comment>
<evidence type="ECO:0000256" key="2">
    <source>
        <dbReference type="ARBA" id="ARBA00022679"/>
    </source>
</evidence>
<evidence type="ECO:0000259" key="3">
    <source>
        <dbReference type="Pfam" id="PF26168"/>
    </source>
</evidence>
<keyword evidence="2" id="KW-0808">Transferase</keyword>
<evidence type="ECO:0000256" key="1">
    <source>
        <dbReference type="ARBA" id="ARBA00009995"/>
    </source>
</evidence>
<protein>
    <recommendedName>
        <fullName evidence="3">Glycosyltransferase N-terminal domain-containing protein</fullName>
    </recommendedName>
</protein>
<dbReference type="Pfam" id="PF00201">
    <property type="entry name" value="UDPGT"/>
    <property type="match status" value="1"/>
</dbReference>
<dbReference type="Gene3D" id="3.40.50.2000">
    <property type="entry name" value="Glycogen Phosphorylase B"/>
    <property type="match status" value="3"/>
</dbReference>
<dbReference type="Pfam" id="PF26168">
    <property type="entry name" value="Glyco_transf_N"/>
    <property type="match status" value="1"/>
</dbReference>
<dbReference type="AlphaFoldDB" id="A0AAV6WCT8"/>
<dbReference type="Proteomes" id="UP000826271">
    <property type="component" value="Unassembled WGS sequence"/>
</dbReference>
<gene>
    <name evidence="4" type="ORF">BUALT_Bualt16G0119000</name>
</gene>
<dbReference type="CDD" id="cd03784">
    <property type="entry name" value="GT1_Gtf-like"/>
    <property type="match status" value="1"/>
</dbReference>
<dbReference type="PANTHER" id="PTHR48044:SF22">
    <property type="entry name" value="GLYCOSYLTRANSFERASE"/>
    <property type="match status" value="1"/>
</dbReference>
<evidence type="ECO:0000313" key="4">
    <source>
        <dbReference type="EMBL" id="KAG8367884.1"/>
    </source>
</evidence>
<evidence type="ECO:0000313" key="5">
    <source>
        <dbReference type="Proteomes" id="UP000826271"/>
    </source>
</evidence>
<organism evidence="4 5">
    <name type="scientific">Buddleja alternifolia</name>
    <dbReference type="NCBI Taxonomy" id="168488"/>
    <lineage>
        <taxon>Eukaryota</taxon>
        <taxon>Viridiplantae</taxon>
        <taxon>Streptophyta</taxon>
        <taxon>Embryophyta</taxon>
        <taxon>Tracheophyta</taxon>
        <taxon>Spermatophyta</taxon>
        <taxon>Magnoliopsida</taxon>
        <taxon>eudicotyledons</taxon>
        <taxon>Gunneridae</taxon>
        <taxon>Pentapetalae</taxon>
        <taxon>asterids</taxon>
        <taxon>lamiids</taxon>
        <taxon>Lamiales</taxon>
        <taxon>Scrophulariaceae</taxon>
        <taxon>Buddlejeae</taxon>
        <taxon>Buddleja</taxon>
    </lineage>
</organism>
<comment type="caution">
    <text evidence="4">The sequence shown here is derived from an EMBL/GenBank/DDBJ whole genome shotgun (WGS) entry which is preliminary data.</text>
</comment>
<dbReference type="GO" id="GO:0008194">
    <property type="term" value="F:UDP-glycosyltransferase activity"/>
    <property type="evidence" value="ECO:0007669"/>
    <property type="project" value="InterPro"/>
</dbReference>
<sequence>MALQGFFSGDIYNLSREIEGLYLNLLKKEKSTGAAKAWALGPFNPISKPESKIVRHECLDWLDKQEPGSVIFVSFGTTSSLLDEQVKEIAIGLESSGQKFIWVLRDADKGNIFEGEARKPELPIGFEERVREKGIVVRDWAPELEILGHLAIATWSMHSDQPRNAVLVTKVLKTGVEVREWELRDELVSSMKIEKVVRMLMDSKERVGKCIKIMKLELLEGTMLGFVSRKRLIV</sequence>
<dbReference type="InterPro" id="IPR002213">
    <property type="entry name" value="UDP_glucos_trans"/>
</dbReference>
<dbReference type="GO" id="GO:1901135">
    <property type="term" value="P:carbohydrate derivative metabolic process"/>
    <property type="evidence" value="ECO:0007669"/>
    <property type="project" value="UniProtKB-ARBA"/>
</dbReference>
<name>A0AAV6WCT8_9LAMI</name>
<dbReference type="InterPro" id="IPR058980">
    <property type="entry name" value="Glyco_transf_N"/>
</dbReference>
<dbReference type="SUPFAM" id="SSF53756">
    <property type="entry name" value="UDP-Glycosyltransferase/glycogen phosphorylase"/>
    <property type="match status" value="1"/>
</dbReference>
<dbReference type="PANTHER" id="PTHR48044">
    <property type="entry name" value="GLYCOSYLTRANSFERASE"/>
    <property type="match status" value="1"/>
</dbReference>